<feature type="compositionally biased region" description="Low complexity" evidence="1">
    <location>
        <begin position="280"/>
        <end position="310"/>
    </location>
</feature>
<feature type="compositionally biased region" description="Basic residues" evidence="1">
    <location>
        <begin position="438"/>
        <end position="449"/>
    </location>
</feature>
<proteinExistence type="predicted"/>
<feature type="compositionally biased region" description="Low complexity" evidence="1">
    <location>
        <begin position="108"/>
        <end position="124"/>
    </location>
</feature>
<gene>
    <name evidence="2" type="ORF">OC842_001594</name>
</gene>
<dbReference type="EMBL" id="JAPDMQ010000058">
    <property type="protein sequence ID" value="KAK0537541.1"/>
    <property type="molecule type" value="Genomic_DNA"/>
</dbReference>
<dbReference type="Proteomes" id="UP001176521">
    <property type="component" value="Unassembled WGS sequence"/>
</dbReference>
<feature type="region of interest" description="Disordered" evidence="1">
    <location>
        <begin position="526"/>
        <end position="578"/>
    </location>
</feature>
<feature type="region of interest" description="Disordered" evidence="1">
    <location>
        <begin position="280"/>
        <end position="353"/>
    </location>
</feature>
<feature type="region of interest" description="Disordered" evidence="1">
    <location>
        <begin position="590"/>
        <end position="630"/>
    </location>
</feature>
<feature type="region of interest" description="Disordered" evidence="1">
    <location>
        <begin position="107"/>
        <end position="165"/>
    </location>
</feature>
<evidence type="ECO:0000313" key="2">
    <source>
        <dbReference type="EMBL" id="KAK0537541.1"/>
    </source>
</evidence>
<feature type="compositionally biased region" description="Basic and acidic residues" evidence="1">
    <location>
        <begin position="609"/>
        <end position="622"/>
    </location>
</feature>
<feature type="region of interest" description="Disordered" evidence="1">
    <location>
        <begin position="1"/>
        <end position="21"/>
    </location>
</feature>
<evidence type="ECO:0000256" key="1">
    <source>
        <dbReference type="SAM" id="MobiDB-lite"/>
    </source>
</evidence>
<organism evidence="2 3">
    <name type="scientific">Tilletia horrida</name>
    <dbReference type="NCBI Taxonomy" id="155126"/>
    <lineage>
        <taxon>Eukaryota</taxon>
        <taxon>Fungi</taxon>
        <taxon>Dikarya</taxon>
        <taxon>Basidiomycota</taxon>
        <taxon>Ustilaginomycotina</taxon>
        <taxon>Exobasidiomycetes</taxon>
        <taxon>Tilletiales</taxon>
        <taxon>Tilletiaceae</taxon>
        <taxon>Tilletia</taxon>
    </lineage>
</organism>
<evidence type="ECO:0000313" key="3">
    <source>
        <dbReference type="Proteomes" id="UP001176521"/>
    </source>
</evidence>
<name>A0AAN6JN95_9BASI</name>
<feature type="compositionally biased region" description="Polar residues" evidence="1">
    <location>
        <begin position="468"/>
        <end position="486"/>
    </location>
</feature>
<comment type="caution">
    <text evidence="2">The sequence shown here is derived from an EMBL/GenBank/DDBJ whole genome shotgun (WGS) entry which is preliminary data.</text>
</comment>
<accession>A0AAN6JN95</accession>
<dbReference type="AlphaFoldDB" id="A0AAN6JN95"/>
<feature type="compositionally biased region" description="Basic and acidic residues" evidence="1">
    <location>
        <begin position="490"/>
        <end position="499"/>
    </location>
</feature>
<reference evidence="2" key="1">
    <citation type="journal article" date="2023" name="PhytoFront">
        <title>Draft Genome Resources of Seven Strains of Tilletia horrida, Causal Agent of Kernel Smut of Rice.</title>
        <authorList>
            <person name="Khanal S."/>
            <person name="Antony Babu S."/>
            <person name="Zhou X.G."/>
        </authorList>
    </citation>
    <scope>NUCLEOTIDE SEQUENCE</scope>
    <source>
        <strain evidence="2">TX3</strain>
    </source>
</reference>
<feature type="compositionally biased region" description="Low complexity" evidence="1">
    <location>
        <begin position="541"/>
        <end position="574"/>
    </location>
</feature>
<protein>
    <submittedName>
        <fullName evidence="2">Uncharacterized protein</fullName>
    </submittedName>
</protein>
<feature type="region of interest" description="Disordered" evidence="1">
    <location>
        <begin position="422"/>
        <end position="499"/>
    </location>
</feature>
<keyword evidence="3" id="KW-1185">Reference proteome</keyword>
<sequence>MSSFFARKLSGKTRSRSMTENQIKAITKDPNSKEILDREYASLRNTGRSKTNFRPVQHSTIAELDSFFGGTSSAKQAHDAAHRVKDQNTGQVWYDSIEQQEWRKLLQSGSSPGTPPSRRSSSTSFLASTPGGTGISNWPPSCAMSPLPRRRSMQSPLRGASEYDQGAPLSPLSELIGCYDHAPFMGASMVVAASPREELPGLGITRRERDTNEKLVVLPLMQSTLAGGPRTPSDNITPITLDLASSSPFVEERRAHAAAATAAQSPEQSRSGRRLLAALGLSSPSSPPAASRYAPSSRSPASNSSTSTSATKQARRLSLGYFPTSPLSKMRMRSASRVADGGELPTDPTSTASTAAELAASHQGVRLQPALLSPAAVPSSQEIAESTVEPAAQPTATQPVAPVPTSTADMAASINALMMQTKTPVLQPAPSRAERSLRPRRPKHNRRRAAPSDFLDSHSHAHSDPPTHQHSLLRRTSSTGDLSISGATERVPHDDEPEARDFIRKATLALQRHSVLEMDRGAAARFGDEDEDGQSDDNSRPPSSAASLAPSSLYSSALSHSATTSTTTTTAAHTIRLPPMLPLFQRRFARLRPEGEADEQQELQQKQAVQERRKGKAFERTMRPYTAGSL</sequence>
<feature type="compositionally biased region" description="Basic and acidic residues" evidence="1">
    <location>
        <begin position="455"/>
        <end position="467"/>
    </location>
</feature>